<dbReference type="EMBL" id="CM026428">
    <property type="protein sequence ID" value="KAG0565914.1"/>
    <property type="molecule type" value="Genomic_DNA"/>
</dbReference>
<feature type="signal peptide" evidence="1">
    <location>
        <begin position="1"/>
        <end position="18"/>
    </location>
</feature>
<proteinExistence type="predicted"/>
<organism evidence="2 3">
    <name type="scientific">Ceratodon purpureus</name>
    <name type="common">Fire moss</name>
    <name type="synonym">Dicranum purpureum</name>
    <dbReference type="NCBI Taxonomy" id="3225"/>
    <lineage>
        <taxon>Eukaryota</taxon>
        <taxon>Viridiplantae</taxon>
        <taxon>Streptophyta</taxon>
        <taxon>Embryophyta</taxon>
        <taxon>Bryophyta</taxon>
        <taxon>Bryophytina</taxon>
        <taxon>Bryopsida</taxon>
        <taxon>Dicranidae</taxon>
        <taxon>Pseudoditrichales</taxon>
        <taxon>Ditrichaceae</taxon>
        <taxon>Ceratodon</taxon>
    </lineage>
</organism>
<feature type="chain" id="PRO_5035839656" evidence="1">
    <location>
        <begin position="19"/>
        <end position="71"/>
    </location>
</feature>
<evidence type="ECO:0000256" key="1">
    <source>
        <dbReference type="SAM" id="SignalP"/>
    </source>
</evidence>
<evidence type="ECO:0000313" key="2">
    <source>
        <dbReference type="EMBL" id="KAG0565914.1"/>
    </source>
</evidence>
<sequence>MLLRAFLVFERCVVLSFADTSTVPMPSGFFHILLLLFYITTLCYRESGLVPLFSRPFCLLHHAFESNGQTW</sequence>
<gene>
    <name evidence="2" type="ORF">KC19_7G023100</name>
</gene>
<dbReference type="AlphaFoldDB" id="A0A8T0H6A3"/>
<keyword evidence="3" id="KW-1185">Reference proteome</keyword>
<comment type="caution">
    <text evidence="2">The sequence shown here is derived from an EMBL/GenBank/DDBJ whole genome shotgun (WGS) entry which is preliminary data.</text>
</comment>
<evidence type="ECO:0000313" key="3">
    <source>
        <dbReference type="Proteomes" id="UP000822688"/>
    </source>
</evidence>
<protein>
    <submittedName>
        <fullName evidence="2">Uncharacterized protein</fullName>
    </submittedName>
</protein>
<reference evidence="2" key="1">
    <citation type="submission" date="2020-06" db="EMBL/GenBank/DDBJ databases">
        <title>WGS assembly of Ceratodon purpureus strain R40.</title>
        <authorList>
            <person name="Carey S.B."/>
            <person name="Jenkins J."/>
            <person name="Shu S."/>
            <person name="Lovell J.T."/>
            <person name="Sreedasyam A."/>
            <person name="Maumus F."/>
            <person name="Tiley G.P."/>
            <person name="Fernandez-Pozo N."/>
            <person name="Barry K."/>
            <person name="Chen C."/>
            <person name="Wang M."/>
            <person name="Lipzen A."/>
            <person name="Daum C."/>
            <person name="Saski C.A."/>
            <person name="Payton A.C."/>
            <person name="Mcbreen J.C."/>
            <person name="Conrad R.E."/>
            <person name="Kollar L.M."/>
            <person name="Olsson S."/>
            <person name="Huttunen S."/>
            <person name="Landis J.B."/>
            <person name="Wickett N.J."/>
            <person name="Johnson M.G."/>
            <person name="Rensing S.A."/>
            <person name="Grimwood J."/>
            <person name="Schmutz J."/>
            <person name="Mcdaniel S.F."/>
        </authorList>
    </citation>
    <scope>NUCLEOTIDE SEQUENCE</scope>
    <source>
        <strain evidence="2">R40</strain>
    </source>
</reference>
<keyword evidence="1" id="KW-0732">Signal</keyword>
<dbReference type="Proteomes" id="UP000822688">
    <property type="component" value="Chromosome 7"/>
</dbReference>
<accession>A0A8T0H6A3</accession>
<name>A0A8T0H6A3_CERPU</name>